<dbReference type="InterPro" id="IPR050697">
    <property type="entry name" value="Adenylyl/Guanylyl_Cyclase_3/4"/>
</dbReference>
<dbReference type="PANTHER" id="PTHR43081">
    <property type="entry name" value="ADENYLATE CYCLASE, TERMINAL-DIFFERENTIATION SPECIFIC-RELATED"/>
    <property type="match status" value="1"/>
</dbReference>
<feature type="transmembrane region" description="Helical" evidence="1">
    <location>
        <begin position="519"/>
        <end position="543"/>
    </location>
</feature>
<dbReference type="RefSeq" id="WP_420069183.1">
    <property type="nucleotide sequence ID" value="NZ_JBCHKQ010000002.1"/>
</dbReference>
<dbReference type="PROSITE" id="PS50125">
    <property type="entry name" value="GUANYLATE_CYCLASE_2"/>
    <property type="match status" value="1"/>
</dbReference>
<feature type="transmembrane region" description="Helical" evidence="1">
    <location>
        <begin position="12"/>
        <end position="32"/>
    </location>
</feature>
<accession>A0ABU9UAP7</accession>
<name>A0ABU9UAP7_9SPIR</name>
<evidence type="ECO:0000313" key="4">
    <source>
        <dbReference type="Proteomes" id="UP001466331"/>
    </source>
</evidence>
<dbReference type="EMBL" id="JBCHKQ010000002">
    <property type="protein sequence ID" value="MEM5947733.1"/>
    <property type="molecule type" value="Genomic_DNA"/>
</dbReference>
<feature type="transmembrane region" description="Helical" evidence="1">
    <location>
        <begin position="549"/>
        <end position="569"/>
    </location>
</feature>
<dbReference type="InterPro" id="IPR029787">
    <property type="entry name" value="Nucleotide_cyclase"/>
</dbReference>
<dbReference type="SMART" id="SM01080">
    <property type="entry name" value="CHASE2"/>
    <property type="match status" value="1"/>
</dbReference>
<dbReference type="SUPFAM" id="SSF55073">
    <property type="entry name" value="Nucleotide cyclase"/>
    <property type="match status" value="1"/>
</dbReference>
<sequence length="791" mass="90433">MSVKKKKIFEPKIFGLMIGLFIFFVFLLLKLYTSIPQRLELKVFDTFLMLKPEATREIKTAEGRTQIIRTHKISDDILILGIDFKTLSNIGKWPFDRAVHANLINGFTRVTDISQRENSILLDIFFVEPQKDAYNDALLVKSIQDNNRVFLETVLELGEPPLKFKEELYKRQKTLVDTYGEIKNIKGNWEAVMPFYGMQPPLVPYGKAVKGYGHANYIADEDKIFRRQPLIAKLSTLIDVIPVESLTPDYKLNRNYFERLAWVDKEGFEHSVKYPLTNQSIIELKNTLKKMAPPVEEDTDSDGVIDKTYYIVKKYRDEFIPAITLSLALQYMNKSLDDVEVVLGKYIKIKNPQKFNSSTGKWETYKIVKQPAQYKDGEIIKQTEYQELDELKIPIDEQGKMLINFMGPGSDPTGYQTFPVKSYYAYATNIPPSNQDKWRPSRGVANKIILVGAFAKGMAADEKPTPFGLMYGVEVHANALNTILMNNFITPLEDYYNIAILLLFILLICFYSSRMSTPVAFILTLFISLGFFFISNFIVFDIYNTTMDVAFPIVAGLFSFVSIVVYRVMTEEKDKRLIRETFGKYVNPSVVDQILSNPPELGGVDKELTVLFSDIRGFTTLSETMTPQELVNHLNVYLTEMTNIIFELDGTLDKYVGDEIMCFWGAPISQEDHALRACKCAIRQMDALRKLNESWPPEKRLNIGIGINSGIMTVGNMGSPGRMNYTLMGDNVNLGARLEGTNKMYMTNIIISEYTYALVKEHVIVRELDNIRVKGKNKPVLIYELIDIVDE</sequence>
<gene>
    <name evidence="3" type="ORF">WKV44_04160</name>
</gene>
<keyword evidence="1" id="KW-0812">Transmembrane</keyword>
<dbReference type="CDD" id="cd07302">
    <property type="entry name" value="CHD"/>
    <property type="match status" value="1"/>
</dbReference>
<dbReference type="EC" id="4.6.1.-" evidence="3"/>
<dbReference type="Proteomes" id="UP001466331">
    <property type="component" value="Unassembled WGS sequence"/>
</dbReference>
<dbReference type="Pfam" id="PF00211">
    <property type="entry name" value="Guanylate_cyc"/>
    <property type="match status" value="1"/>
</dbReference>
<evidence type="ECO:0000313" key="3">
    <source>
        <dbReference type="EMBL" id="MEM5947733.1"/>
    </source>
</evidence>
<dbReference type="InterPro" id="IPR001054">
    <property type="entry name" value="A/G_cyclase"/>
</dbReference>
<dbReference type="GO" id="GO:0016829">
    <property type="term" value="F:lyase activity"/>
    <property type="evidence" value="ECO:0007669"/>
    <property type="project" value="UniProtKB-KW"/>
</dbReference>
<proteinExistence type="predicted"/>
<dbReference type="InterPro" id="IPR007890">
    <property type="entry name" value="CHASE2"/>
</dbReference>
<dbReference type="PANTHER" id="PTHR43081:SF1">
    <property type="entry name" value="ADENYLATE CYCLASE, TERMINAL-DIFFERENTIATION SPECIFIC"/>
    <property type="match status" value="1"/>
</dbReference>
<dbReference type="SMART" id="SM00044">
    <property type="entry name" value="CYCc"/>
    <property type="match status" value="1"/>
</dbReference>
<feature type="domain" description="Guanylate cyclase" evidence="2">
    <location>
        <begin position="609"/>
        <end position="739"/>
    </location>
</feature>
<keyword evidence="3" id="KW-0456">Lyase</keyword>
<evidence type="ECO:0000259" key="2">
    <source>
        <dbReference type="PROSITE" id="PS50125"/>
    </source>
</evidence>
<protein>
    <submittedName>
        <fullName evidence="3">Adenylate/guanylate cyclase domain-containing protein</fullName>
        <ecNumber evidence="3">4.6.1.-</ecNumber>
    </submittedName>
</protein>
<keyword evidence="1" id="KW-0472">Membrane</keyword>
<dbReference type="Pfam" id="PF05226">
    <property type="entry name" value="CHASE2"/>
    <property type="match status" value="1"/>
</dbReference>
<evidence type="ECO:0000256" key="1">
    <source>
        <dbReference type="SAM" id="Phobius"/>
    </source>
</evidence>
<comment type="caution">
    <text evidence="3">The sequence shown here is derived from an EMBL/GenBank/DDBJ whole genome shotgun (WGS) entry which is preliminary data.</text>
</comment>
<feature type="transmembrane region" description="Helical" evidence="1">
    <location>
        <begin position="495"/>
        <end position="512"/>
    </location>
</feature>
<dbReference type="Gene3D" id="3.30.70.1230">
    <property type="entry name" value="Nucleotide cyclase"/>
    <property type="match status" value="1"/>
</dbReference>
<keyword evidence="4" id="KW-1185">Reference proteome</keyword>
<keyword evidence="1" id="KW-1133">Transmembrane helix</keyword>
<reference evidence="3 4" key="1">
    <citation type="submission" date="2024-03" db="EMBL/GenBank/DDBJ databases">
        <title>Ignisphaera cupida sp. nov., a hyperthermophilic hydrolytic archaeon from a hot spring of Kamchatka, and proposal of Ignisphaeraceae fam. nov.</title>
        <authorList>
            <person name="Podosokorskaya O.A."/>
            <person name="Elcheninov A.G."/>
            <person name="Maltseva A.I."/>
            <person name="Zayulina K.S."/>
            <person name="Novikov A."/>
            <person name="Merkel A.Y."/>
        </authorList>
    </citation>
    <scope>NUCLEOTIDE SEQUENCE [LARGE SCALE GENOMIC DNA]</scope>
    <source>
        <strain evidence="3 4">38H-sp</strain>
    </source>
</reference>
<organism evidence="3 4">
    <name type="scientific">Rarispira pelagica</name>
    <dbReference type="NCBI Taxonomy" id="3141764"/>
    <lineage>
        <taxon>Bacteria</taxon>
        <taxon>Pseudomonadati</taxon>
        <taxon>Spirochaetota</taxon>
        <taxon>Spirochaetia</taxon>
        <taxon>Winmispirales</taxon>
        <taxon>Winmispiraceae</taxon>
        <taxon>Rarispira</taxon>
    </lineage>
</organism>